<sequence>MNVSNCLSRRSSSPRKFKRRLAKRLPRYNTYKQPATANLTKSISRAPKEAAQACADAAPSSRRAHTIFISSAATFNFVEILRALCKNIKSVPPLPDSLSVRMPAARCPRPHPRPRHRPRSRPRRGL</sequence>
<name>A0A4C1TF52_EUMVA</name>
<dbReference type="EMBL" id="BGZK01000055">
    <property type="protein sequence ID" value="GBP13102.1"/>
    <property type="molecule type" value="Genomic_DNA"/>
</dbReference>
<protein>
    <submittedName>
        <fullName evidence="2">Uncharacterized protein</fullName>
    </submittedName>
</protein>
<keyword evidence="3" id="KW-1185">Reference proteome</keyword>
<feature type="region of interest" description="Disordered" evidence="1">
    <location>
        <begin position="91"/>
        <end position="126"/>
    </location>
</feature>
<organism evidence="2 3">
    <name type="scientific">Eumeta variegata</name>
    <name type="common">Bagworm moth</name>
    <name type="synonym">Eumeta japonica</name>
    <dbReference type="NCBI Taxonomy" id="151549"/>
    <lineage>
        <taxon>Eukaryota</taxon>
        <taxon>Metazoa</taxon>
        <taxon>Ecdysozoa</taxon>
        <taxon>Arthropoda</taxon>
        <taxon>Hexapoda</taxon>
        <taxon>Insecta</taxon>
        <taxon>Pterygota</taxon>
        <taxon>Neoptera</taxon>
        <taxon>Endopterygota</taxon>
        <taxon>Lepidoptera</taxon>
        <taxon>Glossata</taxon>
        <taxon>Ditrysia</taxon>
        <taxon>Tineoidea</taxon>
        <taxon>Psychidae</taxon>
        <taxon>Oiketicinae</taxon>
        <taxon>Eumeta</taxon>
    </lineage>
</organism>
<comment type="caution">
    <text evidence="2">The sequence shown here is derived from an EMBL/GenBank/DDBJ whole genome shotgun (WGS) entry which is preliminary data.</text>
</comment>
<evidence type="ECO:0000313" key="3">
    <source>
        <dbReference type="Proteomes" id="UP000299102"/>
    </source>
</evidence>
<proteinExistence type="predicted"/>
<dbReference type="Proteomes" id="UP000299102">
    <property type="component" value="Unassembled WGS sequence"/>
</dbReference>
<evidence type="ECO:0000313" key="2">
    <source>
        <dbReference type="EMBL" id="GBP13102.1"/>
    </source>
</evidence>
<dbReference type="AlphaFoldDB" id="A0A4C1TF52"/>
<feature type="region of interest" description="Disordered" evidence="1">
    <location>
        <begin position="1"/>
        <end position="34"/>
    </location>
</feature>
<reference evidence="2 3" key="1">
    <citation type="journal article" date="2019" name="Commun. Biol.">
        <title>The bagworm genome reveals a unique fibroin gene that provides high tensile strength.</title>
        <authorList>
            <person name="Kono N."/>
            <person name="Nakamura H."/>
            <person name="Ohtoshi R."/>
            <person name="Tomita M."/>
            <person name="Numata K."/>
            <person name="Arakawa K."/>
        </authorList>
    </citation>
    <scope>NUCLEOTIDE SEQUENCE [LARGE SCALE GENOMIC DNA]</scope>
</reference>
<gene>
    <name evidence="2" type="ORF">EVAR_93070_1</name>
</gene>
<feature type="compositionally biased region" description="Basic residues" evidence="1">
    <location>
        <begin position="12"/>
        <end position="26"/>
    </location>
</feature>
<evidence type="ECO:0000256" key="1">
    <source>
        <dbReference type="SAM" id="MobiDB-lite"/>
    </source>
</evidence>
<accession>A0A4C1TF52</accession>
<feature type="compositionally biased region" description="Basic residues" evidence="1">
    <location>
        <begin position="108"/>
        <end position="126"/>
    </location>
</feature>